<name>A0A248JMH8_9PROT</name>
<dbReference type="InterPro" id="IPR035093">
    <property type="entry name" value="RelE/ParE_toxin_dom_sf"/>
</dbReference>
<dbReference type="Gene3D" id="3.30.2310.20">
    <property type="entry name" value="RelE-like"/>
    <property type="match status" value="1"/>
</dbReference>
<dbReference type="Pfam" id="PF05016">
    <property type="entry name" value="ParE_toxin"/>
    <property type="match status" value="1"/>
</dbReference>
<dbReference type="AlphaFoldDB" id="A0A248JMH8"/>
<protein>
    <submittedName>
        <fullName evidence="2">Plasmid stabilization protein</fullName>
    </submittedName>
</protein>
<gene>
    <name evidence="2" type="ORF">Y958_03025</name>
</gene>
<dbReference type="KEGG" id="nao:Y958_03025"/>
<keyword evidence="3" id="KW-1185">Reference proteome</keyword>
<sequence>MIPIYQSPAVARDLEEIWLSIAIDNPAAATRVLRAIGVRIGRLATFPRMGVRRPDIRPSARVLVEGAYLILFETYPDTNDGPVERVDIVRVIDGRRDLPALLTDPPGG</sequence>
<dbReference type="EMBL" id="CP022110">
    <property type="protein sequence ID" value="ASG19917.1"/>
    <property type="molecule type" value="Genomic_DNA"/>
</dbReference>
<dbReference type="InterPro" id="IPR007712">
    <property type="entry name" value="RelE/ParE_toxin"/>
</dbReference>
<reference evidence="2 3" key="1">
    <citation type="submission" date="2017-06" db="EMBL/GenBank/DDBJ databases">
        <title>Complete genome sequence of Nitrospirillum amazonense strain CBAmC, an endophytic nitrogen-fixing and plant growth-promoting bacterium, isolated from sugarcane.</title>
        <authorList>
            <person name="Schwab S."/>
            <person name="dos Santos Teixeira K.R."/>
            <person name="Simoes Araujo J.L."/>
            <person name="Soares Vidal M."/>
            <person name="Borges de Freitas H.R."/>
            <person name="Rivello Crivelaro A.L."/>
            <person name="Bueno de Camargo Nunes A."/>
            <person name="dos Santos C.M."/>
            <person name="Palmeira da Silva Rosa D."/>
            <person name="da Silva Padilha D."/>
            <person name="da Silva E."/>
            <person name="Araujo Terra L."/>
            <person name="Soares Mendes V."/>
            <person name="Farinelli L."/>
            <person name="Magalhaes Cruz L."/>
            <person name="Baldani J.I."/>
        </authorList>
    </citation>
    <scope>NUCLEOTIDE SEQUENCE [LARGE SCALE GENOMIC DNA]</scope>
    <source>
        <strain evidence="2 3">CBAmC</strain>
    </source>
</reference>
<evidence type="ECO:0000256" key="1">
    <source>
        <dbReference type="ARBA" id="ARBA00022649"/>
    </source>
</evidence>
<keyword evidence="1" id="KW-1277">Toxin-antitoxin system</keyword>
<organism evidence="2 3">
    <name type="scientific">Nitrospirillum viridazoti CBAmc</name>
    <dbReference type="NCBI Taxonomy" id="1441467"/>
    <lineage>
        <taxon>Bacteria</taxon>
        <taxon>Pseudomonadati</taxon>
        <taxon>Pseudomonadota</taxon>
        <taxon>Alphaproteobacteria</taxon>
        <taxon>Rhodospirillales</taxon>
        <taxon>Azospirillaceae</taxon>
        <taxon>Nitrospirillum</taxon>
        <taxon>Nitrospirillum viridazoti</taxon>
    </lineage>
</organism>
<accession>A0A248JMH8</accession>
<evidence type="ECO:0000313" key="3">
    <source>
        <dbReference type="Proteomes" id="UP000197153"/>
    </source>
</evidence>
<proteinExistence type="predicted"/>
<evidence type="ECO:0000313" key="2">
    <source>
        <dbReference type="EMBL" id="ASG19917.1"/>
    </source>
</evidence>
<dbReference type="RefSeq" id="WP_088870859.1">
    <property type="nucleotide sequence ID" value="NZ_CP022110.1"/>
</dbReference>
<dbReference type="Proteomes" id="UP000197153">
    <property type="component" value="Chromosome 1"/>
</dbReference>